<dbReference type="InterPro" id="IPR005151">
    <property type="entry name" value="Tail-specific_protease"/>
</dbReference>
<dbReference type="OrthoDB" id="8365150at2"/>
<feature type="domain" description="Tail specific protease" evidence="1">
    <location>
        <begin position="372"/>
        <end position="533"/>
    </location>
</feature>
<evidence type="ECO:0000259" key="1">
    <source>
        <dbReference type="Pfam" id="PF03572"/>
    </source>
</evidence>
<dbReference type="Proteomes" id="UP000036850">
    <property type="component" value="Unassembled WGS sequence"/>
</dbReference>
<dbReference type="SUPFAM" id="SSF52096">
    <property type="entry name" value="ClpP/crotonase"/>
    <property type="match status" value="1"/>
</dbReference>
<dbReference type="AlphaFoldDB" id="A0A0L0EUP2"/>
<protein>
    <recommendedName>
        <fullName evidence="1">Tail specific protease domain-containing protein</fullName>
    </recommendedName>
</protein>
<dbReference type="PATRIC" id="fig|43658.6.peg.5590"/>
<proteinExistence type="predicted"/>
<dbReference type="Pfam" id="PF03572">
    <property type="entry name" value="Peptidase_S41"/>
    <property type="match status" value="1"/>
</dbReference>
<dbReference type="InterPro" id="IPR029045">
    <property type="entry name" value="ClpP/crotonase-like_dom_sf"/>
</dbReference>
<dbReference type="Gene3D" id="3.90.226.10">
    <property type="entry name" value="2-enoyl-CoA Hydratase, Chain A, domain 1"/>
    <property type="match status" value="1"/>
</dbReference>
<reference evidence="3" key="1">
    <citation type="submission" date="2015-07" db="EMBL/GenBank/DDBJ databases">
        <title>Draft genome sequence of a Pseudoalteromonas rubra strain, OCN096, isolated from Kaneohe Bay, Oahu, Hawaii.</title>
        <authorList>
            <person name="Beurmann S."/>
            <person name="Ushijima B."/>
            <person name="Belcaid M."/>
            <person name="Callahan S.M."/>
            <person name="Aeby G.S."/>
        </authorList>
    </citation>
    <scope>NUCLEOTIDE SEQUENCE [LARGE SCALE GENOMIC DNA]</scope>
    <source>
        <strain evidence="3">OCN096</strain>
    </source>
</reference>
<sequence>MNVDKQLLRDIKQFVKFAHKVKFFYSSQAVADTNWDKFIAETIVEMSQARSYQRQEIGLRRLREIAPFMTERKQELPTLSDGEQVVTWEQIAARTQHSYTRSLVAGELTEMRMDPRIPDSAFSRIRYGWRTVYLPLYLSQHASEQGRRVDDYRLWDIGTDFASLPICMSTMSGMWGEIHHFWPYFEQVDVNWRRSLTPLLKACTEDVRTERIMAINREFKKLQDNHVSIGYPLSYRSYNVGRYPYELRRIEGKTIVVGIDESLSGVIEIGDELLSINDVPFEEMIEQRASWLMRSDHVSEADAVEFSKYATSEDAVKASFKKQDGDVIDIAAKPMAFKEFKFAQYHELVPYDVEPVRELEEGLWKLNLYNLTEQNAEQVKSELLTARGVVIDLRQYPNDPIGWREGLSWFLTQPVKHDKLHIRYRKGPALRATYKEMFTQTIDVSEQPLNIPVVALSSRDSLSQTEHALTFVKNAGIPVVGVPTAGINGDRMVANYFGSYMDGGSYFSYTGLRVDNGDGSVLIGRGVQPDIYVPRTIDSIVANEDNQLSAAIEYLKGLL</sequence>
<comment type="caution">
    <text evidence="2">The sequence shown here is derived from an EMBL/GenBank/DDBJ whole genome shotgun (WGS) entry which is preliminary data.</text>
</comment>
<gene>
    <name evidence="2" type="ORF">AC626_09925</name>
</gene>
<dbReference type="EMBL" id="LFZX01000060">
    <property type="protein sequence ID" value="KNC67578.1"/>
    <property type="molecule type" value="Genomic_DNA"/>
</dbReference>
<evidence type="ECO:0000313" key="3">
    <source>
        <dbReference type="Proteomes" id="UP000036850"/>
    </source>
</evidence>
<name>A0A0L0EUP2_9GAMM</name>
<evidence type="ECO:0000313" key="2">
    <source>
        <dbReference type="EMBL" id="KNC67578.1"/>
    </source>
</evidence>
<accession>A0A0L0EUP2</accession>
<organism evidence="2 3">
    <name type="scientific">Pseudoalteromonas rubra</name>
    <dbReference type="NCBI Taxonomy" id="43658"/>
    <lineage>
        <taxon>Bacteria</taxon>
        <taxon>Pseudomonadati</taxon>
        <taxon>Pseudomonadota</taxon>
        <taxon>Gammaproteobacteria</taxon>
        <taxon>Alteromonadales</taxon>
        <taxon>Pseudoalteromonadaceae</taxon>
        <taxon>Pseudoalteromonas</taxon>
    </lineage>
</organism>